<gene>
    <name evidence="11 13" type="primary">nadD</name>
    <name evidence="13" type="ORF">GCM10023337_06130</name>
</gene>
<keyword evidence="5 11" id="KW-0808">Transferase</keyword>
<evidence type="ECO:0000256" key="7">
    <source>
        <dbReference type="ARBA" id="ARBA00022741"/>
    </source>
</evidence>
<comment type="pathway">
    <text evidence="2 11">Cofactor biosynthesis; NAD(+) biosynthesis; deamido-NAD(+) from nicotinate D-ribonucleotide: step 1/1.</text>
</comment>
<evidence type="ECO:0000256" key="10">
    <source>
        <dbReference type="ARBA" id="ARBA00048721"/>
    </source>
</evidence>
<evidence type="ECO:0000256" key="1">
    <source>
        <dbReference type="ARBA" id="ARBA00002324"/>
    </source>
</evidence>
<evidence type="ECO:0000256" key="11">
    <source>
        <dbReference type="HAMAP-Rule" id="MF_00244"/>
    </source>
</evidence>
<evidence type="ECO:0000256" key="9">
    <source>
        <dbReference type="ARBA" id="ARBA00023027"/>
    </source>
</evidence>
<feature type="domain" description="Cytidyltransferase-like" evidence="12">
    <location>
        <begin position="8"/>
        <end position="171"/>
    </location>
</feature>
<evidence type="ECO:0000256" key="8">
    <source>
        <dbReference type="ARBA" id="ARBA00022840"/>
    </source>
</evidence>
<dbReference type="Gene3D" id="3.40.50.620">
    <property type="entry name" value="HUPs"/>
    <property type="match status" value="1"/>
</dbReference>
<dbReference type="PANTHER" id="PTHR39321">
    <property type="entry name" value="NICOTINATE-NUCLEOTIDE ADENYLYLTRANSFERASE-RELATED"/>
    <property type="match status" value="1"/>
</dbReference>
<dbReference type="NCBIfam" id="TIGR00482">
    <property type="entry name" value="nicotinate (nicotinamide) nucleotide adenylyltransferase"/>
    <property type="match status" value="1"/>
</dbReference>
<name>A0ABP9LVZ8_9BURK</name>
<evidence type="ECO:0000256" key="3">
    <source>
        <dbReference type="ARBA" id="ARBA00009014"/>
    </source>
</evidence>
<evidence type="ECO:0000256" key="4">
    <source>
        <dbReference type="ARBA" id="ARBA00022642"/>
    </source>
</evidence>
<evidence type="ECO:0000256" key="2">
    <source>
        <dbReference type="ARBA" id="ARBA00005019"/>
    </source>
</evidence>
<keyword evidence="14" id="KW-1185">Reference proteome</keyword>
<dbReference type="Pfam" id="PF01467">
    <property type="entry name" value="CTP_transf_like"/>
    <property type="match status" value="1"/>
</dbReference>
<comment type="caution">
    <text evidence="13">The sequence shown here is derived from an EMBL/GenBank/DDBJ whole genome shotgun (WGS) entry which is preliminary data.</text>
</comment>
<keyword evidence="8 11" id="KW-0067">ATP-binding</keyword>
<dbReference type="NCBIfam" id="NF000840">
    <property type="entry name" value="PRK00071.1-3"/>
    <property type="match status" value="1"/>
</dbReference>
<dbReference type="InterPro" id="IPR005248">
    <property type="entry name" value="NadD/NMNAT"/>
</dbReference>
<dbReference type="Proteomes" id="UP001500227">
    <property type="component" value="Unassembled WGS sequence"/>
</dbReference>
<dbReference type="RefSeq" id="WP_345369512.1">
    <property type="nucleotide sequence ID" value="NZ_BAABKD010000002.1"/>
</dbReference>
<dbReference type="EMBL" id="BAABKD010000002">
    <property type="protein sequence ID" value="GAA5086467.1"/>
    <property type="molecule type" value="Genomic_DNA"/>
</dbReference>
<dbReference type="InterPro" id="IPR004821">
    <property type="entry name" value="Cyt_trans-like"/>
</dbReference>
<keyword evidence="6 11" id="KW-0548">Nucleotidyltransferase</keyword>
<evidence type="ECO:0000313" key="13">
    <source>
        <dbReference type="EMBL" id="GAA5086467.1"/>
    </source>
</evidence>
<dbReference type="EC" id="2.7.7.18" evidence="11"/>
<accession>A0ABP9LVZ8</accession>
<sequence>MAKKRIGLLGGSFDPVHVAHLALAQAAQQQLRLDEVQFIPAAQPWQKSQLGANSTHRVAMLELATQPYPTFRVNTTEIQRGGPTYTYDTVATLPASAHYFWLLGADQLQNFTSWHRWQDILQHVDLAVAQRPGSALTPPEQLSHYLTEHNKNIHYIDFKPSPISATLIRERLHQDQSVAQLVPDSVLHYLTQHQLYQP</sequence>
<protein>
    <recommendedName>
        <fullName evidence="11">Probable nicotinate-nucleotide adenylyltransferase</fullName>
        <ecNumber evidence="11">2.7.7.18</ecNumber>
    </recommendedName>
    <alternativeName>
        <fullName evidence="11">Deamido-NAD(+) diphosphorylase</fullName>
    </alternativeName>
    <alternativeName>
        <fullName evidence="11">Deamido-NAD(+) pyrophosphorylase</fullName>
    </alternativeName>
    <alternativeName>
        <fullName evidence="11">Nicotinate mononucleotide adenylyltransferase</fullName>
        <shortName evidence="11">NaMN adenylyltransferase</shortName>
    </alternativeName>
</protein>
<comment type="catalytic activity">
    <reaction evidence="10 11">
        <text>nicotinate beta-D-ribonucleotide + ATP + H(+) = deamido-NAD(+) + diphosphate</text>
        <dbReference type="Rhea" id="RHEA:22860"/>
        <dbReference type="ChEBI" id="CHEBI:15378"/>
        <dbReference type="ChEBI" id="CHEBI:30616"/>
        <dbReference type="ChEBI" id="CHEBI:33019"/>
        <dbReference type="ChEBI" id="CHEBI:57502"/>
        <dbReference type="ChEBI" id="CHEBI:58437"/>
        <dbReference type="EC" id="2.7.7.18"/>
    </reaction>
</comment>
<dbReference type="SUPFAM" id="SSF52374">
    <property type="entry name" value="Nucleotidylyl transferase"/>
    <property type="match status" value="1"/>
</dbReference>
<dbReference type="PANTHER" id="PTHR39321:SF3">
    <property type="entry name" value="PHOSPHOPANTETHEINE ADENYLYLTRANSFERASE"/>
    <property type="match status" value="1"/>
</dbReference>
<evidence type="ECO:0000256" key="6">
    <source>
        <dbReference type="ARBA" id="ARBA00022695"/>
    </source>
</evidence>
<dbReference type="HAMAP" id="MF_00244">
    <property type="entry name" value="NaMN_adenylyltr"/>
    <property type="match status" value="1"/>
</dbReference>
<dbReference type="InterPro" id="IPR014729">
    <property type="entry name" value="Rossmann-like_a/b/a_fold"/>
</dbReference>
<organism evidence="13 14">
    <name type="scientific">Paenalcaligenes hermetiae</name>
    <dbReference type="NCBI Taxonomy" id="1157987"/>
    <lineage>
        <taxon>Bacteria</taxon>
        <taxon>Pseudomonadati</taxon>
        <taxon>Pseudomonadota</taxon>
        <taxon>Betaproteobacteria</taxon>
        <taxon>Burkholderiales</taxon>
        <taxon>Alcaligenaceae</taxon>
        <taxon>Paenalcaligenes</taxon>
    </lineage>
</organism>
<proteinExistence type="inferred from homology"/>
<reference evidence="14" key="1">
    <citation type="journal article" date="2019" name="Int. J. Syst. Evol. Microbiol.">
        <title>The Global Catalogue of Microorganisms (GCM) 10K type strain sequencing project: providing services to taxonomists for standard genome sequencing and annotation.</title>
        <authorList>
            <consortium name="The Broad Institute Genomics Platform"/>
            <consortium name="The Broad Institute Genome Sequencing Center for Infectious Disease"/>
            <person name="Wu L."/>
            <person name="Ma J."/>
        </authorList>
    </citation>
    <scope>NUCLEOTIDE SEQUENCE [LARGE SCALE GENOMIC DNA]</scope>
    <source>
        <strain evidence="14">JCM 18423</strain>
    </source>
</reference>
<keyword evidence="7 11" id="KW-0547">Nucleotide-binding</keyword>
<keyword evidence="9 11" id="KW-0520">NAD</keyword>
<evidence type="ECO:0000259" key="12">
    <source>
        <dbReference type="Pfam" id="PF01467"/>
    </source>
</evidence>
<dbReference type="CDD" id="cd02165">
    <property type="entry name" value="NMNAT"/>
    <property type="match status" value="1"/>
</dbReference>
<evidence type="ECO:0000256" key="5">
    <source>
        <dbReference type="ARBA" id="ARBA00022679"/>
    </source>
</evidence>
<dbReference type="GO" id="GO:0016779">
    <property type="term" value="F:nucleotidyltransferase activity"/>
    <property type="evidence" value="ECO:0007669"/>
    <property type="project" value="UniProtKB-KW"/>
</dbReference>
<evidence type="ECO:0000313" key="14">
    <source>
        <dbReference type="Proteomes" id="UP001500227"/>
    </source>
</evidence>
<comment type="similarity">
    <text evidence="3 11">Belongs to the NadD family.</text>
</comment>
<comment type="function">
    <text evidence="1 11">Catalyzes the reversible adenylation of nicotinate mononucleotide (NaMN) to nicotinic acid adenine dinucleotide (NaAD).</text>
</comment>
<keyword evidence="4 11" id="KW-0662">Pyridine nucleotide biosynthesis</keyword>